<dbReference type="CDD" id="cd11614">
    <property type="entry name" value="SAF_CpaB_FlgA_like"/>
    <property type="match status" value="1"/>
</dbReference>
<evidence type="ECO:0000259" key="3">
    <source>
        <dbReference type="SMART" id="SM00858"/>
    </source>
</evidence>
<keyword evidence="2" id="KW-1133">Transmembrane helix</keyword>
<keyword evidence="2" id="KW-0472">Membrane</keyword>
<evidence type="ECO:0000313" key="4">
    <source>
        <dbReference type="EMBL" id="NAS20399.1"/>
    </source>
</evidence>
<accession>A0A7C9JQ26</accession>
<evidence type="ECO:0000313" key="5">
    <source>
        <dbReference type="Proteomes" id="UP000479526"/>
    </source>
</evidence>
<protein>
    <recommendedName>
        <fullName evidence="3">SAF domain-containing protein</fullName>
    </recommendedName>
</protein>
<dbReference type="Pfam" id="PF08666">
    <property type="entry name" value="SAF"/>
    <property type="match status" value="1"/>
</dbReference>
<dbReference type="Proteomes" id="UP000479526">
    <property type="component" value="Unassembled WGS sequence"/>
</dbReference>
<organism evidence="4 5">
    <name type="scientific">Herbidospora solisilvae</name>
    <dbReference type="NCBI Taxonomy" id="2696284"/>
    <lineage>
        <taxon>Bacteria</taxon>
        <taxon>Bacillati</taxon>
        <taxon>Actinomycetota</taxon>
        <taxon>Actinomycetes</taxon>
        <taxon>Streptosporangiales</taxon>
        <taxon>Streptosporangiaceae</taxon>
        <taxon>Herbidospora</taxon>
    </lineage>
</organism>
<reference evidence="4 5" key="1">
    <citation type="submission" date="2020-01" db="EMBL/GenBank/DDBJ databases">
        <title>Herbidospora sp. NEAU-GS84 nov., a novel actinomycete isolated from soil.</title>
        <authorList>
            <person name="Han L."/>
        </authorList>
    </citation>
    <scope>NUCLEOTIDE SEQUENCE [LARGE SCALE GENOMIC DNA]</scope>
    <source>
        <strain evidence="4 5">NEAU-GS84</strain>
    </source>
</reference>
<dbReference type="SMART" id="SM00858">
    <property type="entry name" value="SAF"/>
    <property type="match status" value="1"/>
</dbReference>
<dbReference type="InterPro" id="IPR013974">
    <property type="entry name" value="SAF"/>
</dbReference>
<feature type="transmembrane region" description="Helical" evidence="2">
    <location>
        <begin position="56"/>
        <end position="74"/>
    </location>
</feature>
<sequence>MTGNHFDQPIGESEPIPEGAIGHRVAPGAFARLAPEAAREDRPARPRAFGSRAGTISGYVLVALATGMVMMFLWRDADAGQMPVLVLKEDLPAHRMLTEDDVTLSTATSAGKDGYVSLPVTGRLTLRAVKKDQPLTKADLSPDVTKVLGTAPVVVGVSVPHPGGLNGALQSGDRVRLLLSGATGVRAEVDAFVLSVASGGAGRQASLVVALRRKDAERHAAALLEGNILVVKRVRA</sequence>
<dbReference type="AlphaFoldDB" id="A0A7C9JQ26"/>
<evidence type="ECO:0000256" key="2">
    <source>
        <dbReference type="SAM" id="Phobius"/>
    </source>
</evidence>
<dbReference type="EMBL" id="WXEW01000001">
    <property type="protein sequence ID" value="NAS20399.1"/>
    <property type="molecule type" value="Genomic_DNA"/>
</dbReference>
<name>A0A7C9JQ26_9ACTN</name>
<keyword evidence="2" id="KW-0812">Transmembrane</keyword>
<comment type="caution">
    <text evidence="4">The sequence shown here is derived from an EMBL/GenBank/DDBJ whole genome shotgun (WGS) entry which is preliminary data.</text>
</comment>
<dbReference type="RefSeq" id="WP_161477909.1">
    <property type="nucleotide sequence ID" value="NZ_WXEW01000001.1"/>
</dbReference>
<proteinExistence type="predicted"/>
<evidence type="ECO:0000256" key="1">
    <source>
        <dbReference type="SAM" id="MobiDB-lite"/>
    </source>
</evidence>
<feature type="domain" description="SAF" evidence="3">
    <location>
        <begin position="82"/>
        <end position="141"/>
    </location>
</feature>
<feature type="region of interest" description="Disordered" evidence="1">
    <location>
        <begin position="1"/>
        <end position="21"/>
    </location>
</feature>
<keyword evidence="5" id="KW-1185">Reference proteome</keyword>
<gene>
    <name evidence="4" type="ORF">GT755_01715</name>
</gene>